<keyword evidence="2" id="KW-1185">Reference proteome</keyword>
<gene>
    <name evidence="1" type="ORF">ACFO4E_04605</name>
</gene>
<organism evidence="1 2">
    <name type="scientific">Nocardiopsis mangrovi</name>
    <dbReference type="NCBI Taxonomy" id="1179818"/>
    <lineage>
        <taxon>Bacteria</taxon>
        <taxon>Bacillati</taxon>
        <taxon>Actinomycetota</taxon>
        <taxon>Actinomycetes</taxon>
        <taxon>Streptosporangiales</taxon>
        <taxon>Nocardiopsidaceae</taxon>
        <taxon>Nocardiopsis</taxon>
    </lineage>
</organism>
<dbReference type="Proteomes" id="UP001595923">
    <property type="component" value="Unassembled WGS sequence"/>
</dbReference>
<dbReference type="EMBL" id="JBHSFQ010000003">
    <property type="protein sequence ID" value="MFC4561134.1"/>
    <property type="molecule type" value="Genomic_DNA"/>
</dbReference>
<evidence type="ECO:0000313" key="1">
    <source>
        <dbReference type="EMBL" id="MFC4561134.1"/>
    </source>
</evidence>
<comment type="caution">
    <text evidence="1">The sequence shown here is derived from an EMBL/GenBank/DDBJ whole genome shotgun (WGS) entry which is preliminary data.</text>
</comment>
<accession>A0ABV9DQF2</accession>
<evidence type="ECO:0000313" key="2">
    <source>
        <dbReference type="Proteomes" id="UP001595923"/>
    </source>
</evidence>
<name>A0ABV9DQF2_9ACTN</name>
<dbReference type="RefSeq" id="WP_378571754.1">
    <property type="nucleotide sequence ID" value="NZ_JBHSFQ010000003.1"/>
</dbReference>
<reference evidence="2" key="1">
    <citation type="journal article" date="2019" name="Int. J. Syst. Evol. Microbiol.">
        <title>The Global Catalogue of Microorganisms (GCM) 10K type strain sequencing project: providing services to taxonomists for standard genome sequencing and annotation.</title>
        <authorList>
            <consortium name="The Broad Institute Genomics Platform"/>
            <consortium name="The Broad Institute Genome Sequencing Center for Infectious Disease"/>
            <person name="Wu L."/>
            <person name="Ma J."/>
        </authorList>
    </citation>
    <scope>NUCLEOTIDE SEQUENCE [LARGE SCALE GENOMIC DNA]</scope>
    <source>
        <strain evidence="2">XZYJ18</strain>
    </source>
</reference>
<protein>
    <submittedName>
        <fullName evidence="1">Uncharacterized protein</fullName>
    </submittedName>
</protein>
<sequence length="261" mass="27271">MADVIAAGDPADDVTANGGAAVLAYIRALAEHGAEVRDVARVPGSEGDGHVAFALELAGGWSLALRFAGVPLERLRNGDDNGEPVEISVNGNGHPGWNAAVKAGLDKVAARRREHPTAAPDATAPRGGTGSAGVWRVPDVIGSLDINEDVDVNGGETLIAYMAELAERGVLAHDVEREIDAEGAGMLAFLLDLDGGGELYVHVPGVPPAWLRDPSAFHDEWAAWDDEGYICEIFIQHEGYLTWEDAVEAGVAAARGATGER</sequence>
<proteinExistence type="predicted"/>